<reference evidence="4" key="1">
    <citation type="submission" date="2020-07" db="EMBL/GenBank/DDBJ databases">
        <title>Clarias magur genome sequencing, assembly and annotation.</title>
        <authorList>
            <person name="Kushwaha B."/>
            <person name="Kumar R."/>
            <person name="Das P."/>
            <person name="Joshi C.G."/>
            <person name="Kumar D."/>
            <person name="Nagpure N.S."/>
            <person name="Pandey M."/>
            <person name="Agarwal S."/>
            <person name="Srivastava S."/>
            <person name="Singh M."/>
            <person name="Sahoo L."/>
            <person name="Jayasankar P."/>
            <person name="Meher P.K."/>
            <person name="Koringa P.G."/>
            <person name="Iquebal M.A."/>
            <person name="Das S.P."/>
            <person name="Bit A."/>
            <person name="Patnaik S."/>
            <person name="Patel N."/>
            <person name="Shah T.M."/>
            <person name="Hinsu A."/>
            <person name="Jena J.K."/>
        </authorList>
    </citation>
    <scope>NUCLEOTIDE SEQUENCE</scope>
    <source>
        <strain evidence="4">CIFAMagur01</strain>
        <tissue evidence="4">Testis</tissue>
    </source>
</reference>
<accession>A0A8J4UVG8</accession>
<comment type="caution">
    <text evidence="4">The sequence shown here is derived from an EMBL/GenBank/DDBJ whole genome shotgun (WGS) entry which is preliminary data.</text>
</comment>
<gene>
    <name evidence="4" type="primary">fam83fb</name>
    <name evidence="4" type="ORF">DAT39_005217</name>
</gene>
<dbReference type="AlphaFoldDB" id="A0A8J4UVG8"/>
<dbReference type="GO" id="GO:0019901">
    <property type="term" value="F:protein kinase binding"/>
    <property type="evidence" value="ECO:0007669"/>
    <property type="project" value="TreeGrafter"/>
</dbReference>
<dbReference type="Proteomes" id="UP000727407">
    <property type="component" value="Unassembled WGS sequence"/>
</dbReference>
<name>A0A8J4UVG8_CLAMG</name>
<sequence>VIAIVMDLLTDLQILQDLLDAASKRGVAVYIILDSKGGPHFLDMCSRLEIGPQHLQHIRTRLLRGLGIDLSYGRIPGSLNNKYMLVDGDKVMFGSYSFSWSSSRMDRNIIIVMSGQIVDMFDRDFRELYAMSRELNLFKEFSISKRKTTPSTRVTVPTRPTLPATSRFQVSLGDKGTLKVPAHKYHNPKYLLALGGLPEDISSQDLMSKMEESLAKFGAAGNPVEEENDMLESQTPNLSLKEDNGSKISCVPSKKKRFSFLRKSKQKGAGKNETGETGAGDPGPSSSTNLRSTTSAMEDITESPEESAAETPVSGKKKNKKKKNKQSKSPQSEDQ</sequence>
<feature type="compositionally biased region" description="Basic residues" evidence="2">
    <location>
        <begin position="315"/>
        <end position="326"/>
    </location>
</feature>
<feature type="non-terminal residue" evidence="4">
    <location>
        <position position="1"/>
    </location>
</feature>
<dbReference type="GO" id="GO:0007165">
    <property type="term" value="P:signal transduction"/>
    <property type="evidence" value="ECO:0007669"/>
    <property type="project" value="TreeGrafter"/>
</dbReference>
<evidence type="ECO:0000313" key="5">
    <source>
        <dbReference type="Proteomes" id="UP000727407"/>
    </source>
</evidence>
<evidence type="ECO:0000313" key="4">
    <source>
        <dbReference type="EMBL" id="KAF5905060.1"/>
    </source>
</evidence>
<feature type="non-terminal residue" evidence="4">
    <location>
        <position position="335"/>
    </location>
</feature>
<dbReference type="SUPFAM" id="SSF56024">
    <property type="entry name" value="Phospholipase D/nuclease"/>
    <property type="match status" value="1"/>
</dbReference>
<organism evidence="4 5">
    <name type="scientific">Clarias magur</name>
    <name type="common">Asian catfish</name>
    <name type="synonym">Macropteronotus magur</name>
    <dbReference type="NCBI Taxonomy" id="1594786"/>
    <lineage>
        <taxon>Eukaryota</taxon>
        <taxon>Metazoa</taxon>
        <taxon>Chordata</taxon>
        <taxon>Craniata</taxon>
        <taxon>Vertebrata</taxon>
        <taxon>Euteleostomi</taxon>
        <taxon>Actinopterygii</taxon>
        <taxon>Neopterygii</taxon>
        <taxon>Teleostei</taxon>
        <taxon>Ostariophysi</taxon>
        <taxon>Siluriformes</taxon>
        <taxon>Clariidae</taxon>
        <taxon>Clarias</taxon>
    </lineage>
</organism>
<feature type="domain" description="Scaffolding anchor of CK1" evidence="3">
    <location>
        <begin position="1"/>
        <end position="133"/>
    </location>
</feature>
<dbReference type="Gene3D" id="3.30.870.10">
    <property type="entry name" value="Endonuclease Chain A"/>
    <property type="match status" value="1"/>
</dbReference>
<feature type="compositionally biased region" description="Basic residues" evidence="2">
    <location>
        <begin position="253"/>
        <end position="268"/>
    </location>
</feature>
<keyword evidence="5" id="KW-1185">Reference proteome</keyword>
<dbReference type="EMBL" id="QNUK01000049">
    <property type="protein sequence ID" value="KAF5905060.1"/>
    <property type="molecule type" value="Genomic_DNA"/>
</dbReference>
<dbReference type="PANTHER" id="PTHR16181">
    <property type="entry name" value="PROTEIN FAM83A-RELATED"/>
    <property type="match status" value="1"/>
</dbReference>
<proteinExistence type="inferred from homology"/>
<dbReference type="InterPro" id="IPR012461">
    <property type="entry name" value="SACK1"/>
</dbReference>
<feature type="region of interest" description="Disordered" evidence="2">
    <location>
        <begin position="227"/>
        <end position="335"/>
    </location>
</feature>
<dbReference type="OrthoDB" id="6103632at2759"/>
<evidence type="ECO:0000256" key="1">
    <source>
        <dbReference type="ARBA" id="ARBA00006937"/>
    </source>
</evidence>
<evidence type="ECO:0000259" key="3">
    <source>
        <dbReference type="Pfam" id="PF07894"/>
    </source>
</evidence>
<feature type="compositionally biased region" description="Polar residues" evidence="2">
    <location>
        <begin position="284"/>
        <end position="296"/>
    </location>
</feature>
<dbReference type="InterPro" id="IPR050944">
    <property type="entry name" value="FAM83"/>
</dbReference>
<feature type="compositionally biased region" description="Acidic residues" evidence="2">
    <location>
        <begin position="299"/>
        <end position="308"/>
    </location>
</feature>
<dbReference type="Pfam" id="PF07894">
    <property type="entry name" value="SACK1"/>
    <property type="match status" value="1"/>
</dbReference>
<evidence type="ECO:0000256" key="2">
    <source>
        <dbReference type="SAM" id="MobiDB-lite"/>
    </source>
</evidence>
<dbReference type="PANTHER" id="PTHR16181:SF17">
    <property type="entry name" value="FAMILY WITH SEQUENCE SIMILARITY 83 MEMBER FB"/>
    <property type="match status" value="1"/>
</dbReference>
<protein>
    <submittedName>
        <fullName evidence="4">Protein FAM83F-like</fullName>
    </submittedName>
</protein>
<comment type="similarity">
    <text evidence="1">Belongs to the FAM83 family.</text>
</comment>